<proteinExistence type="predicted"/>
<keyword evidence="2" id="KW-1185">Reference proteome</keyword>
<accession>A0AAD7S7H3</accession>
<sequence length="102" mass="11351">MSGIPRESLGQTDSRCPRWELSLITGSSHVFDYRAEKRHSRTPVSCAETLSLSRSGPRAPAGRSCRRRQAHALPSARCLGGWAATCRLLPRDRNTNQRGFKT</sequence>
<evidence type="ECO:0000313" key="1">
    <source>
        <dbReference type="EMBL" id="KAJ8397313.1"/>
    </source>
</evidence>
<organism evidence="1 2">
    <name type="scientific">Aldrovandia affinis</name>
    <dbReference type="NCBI Taxonomy" id="143900"/>
    <lineage>
        <taxon>Eukaryota</taxon>
        <taxon>Metazoa</taxon>
        <taxon>Chordata</taxon>
        <taxon>Craniata</taxon>
        <taxon>Vertebrata</taxon>
        <taxon>Euteleostomi</taxon>
        <taxon>Actinopterygii</taxon>
        <taxon>Neopterygii</taxon>
        <taxon>Teleostei</taxon>
        <taxon>Notacanthiformes</taxon>
        <taxon>Halosauridae</taxon>
        <taxon>Aldrovandia</taxon>
    </lineage>
</organism>
<evidence type="ECO:0000313" key="2">
    <source>
        <dbReference type="Proteomes" id="UP001221898"/>
    </source>
</evidence>
<dbReference type="Proteomes" id="UP001221898">
    <property type="component" value="Unassembled WGS sequence"/>
</dbReference>
<dbReference type="EMBL" id="JAINUG010000099">
    <property type="protein sequence ID" value="KAJ8397313.1"/>
    <property type="molecule type" value="Genomic_DNA"/>
</dbReference>
<reference evidence="1" key="1">
    <citation type="journal article" date="2023" name="Science">
        <title>Genome structures resolve the early diversification of teleost fishes.</title>
        <authorList>
            <person name="Parey E."/>
            <person name="Louis A."/>
            <person name="Montfort J."/>
            <person name="Bouchez O."/>
            <person name="Roques C."/>
            <person name="Iampietro C."/>
            <person name="Lluch J."/>
            <person name="Castinel A."/>
            <person name="Donnadieu C."/>
            <person name="Desvignes T."/>
            <person name="Floi Bucao C."/>
            <person name="Jouanno E."/>
            <person name="Wen M."/>
            <person name="Mejri S."/>
            <person name="Dirks R."/>
            <person name="Jansen H."/>
            <person name="Henkel C."/>
            <person name="Chen W.J."/>
            <person name="Zahm M."/>
            <person name="Cabau C."/>
            <person name="Klopp C."/>
            <person name="Thompson A.W."/>
            <person name="Robinson-Rechavi M."/>
            <person name="Braasch I."/>
            <person name="Lecointre G."/>
            <person name="Bobe J."/>
            <person name="Postlethwait J.H."/>
            <person name="Berthelot C."/>
            <person name="Roest Crollius H."/>
            <person name="Guiguen Y."/>
        </authorList>
    </citation>
    <scope>NUCLEOTIDE SEQUENCE</scope>
    <source>
        <strain evidence="1">NC1722</strain>
    </source>
</reference>
<protein>
    <submittedName>
        <fullName evidence="1">Uncharacterized protein</fullName>
    </submittedName>
</protein>
<gene>
    <name evidence="1" type="ORF">AAFF_G00441470</name>
</gene>
<name>A0AAD7S7H3_9TELE</name>
<comment type="caution">
    <text evidence="1">The sequence shown here is derived from an EMBL/GenBank/DDBJ whole genome shotgun (WGS) entry which is preliminary data.</text>
</comment>
<dbReference type="AlphaFoldDB" id="A0AAD7S7H3"/>